<dbReference type="EMBL" id="SDMR01000004">
    <property type="protein sequence ID" value="TBT95508.1"/>
    <property type="molecule type" value="Genomic_DNA"/>
</dbReference>
<dbReference type="PANTHER" id="PTHR11575">
    <property type="entry name" value="5'-NUCLEOTIDASE-RELATED"/>
    <property type="match status" value="1"/>
</dbReference>
<comment type="similarity">
    <text evidence="2">Belongs to the 5'-nucleotidase family.</text>
</comment>
<dbReference type="RefSeq" id="WP_131171501.1">
    <property type="nucleotide sequence ID" value="NZ_FXTL01000004.1"/>
</dbReference>
<dbReference type="Gene3D" id="3.90.780.10">
    <property type="entry name" value="5'-Nucleotidase, C-terminal domain"/>
    <property type="match status" value="1"/>
</dbReference>
<dbReference type="Pfam" id="PF00149">
    <property type="entry name" value="Metallophos"/>
    <property type="match status" value="1"/>
</dbReference>
<dbReference type="PANTHER" id="PTHR11575:SF24">
    <property type="entry name" value="5'-NUCLEOTIDASE"/>
    <property type="match status" value="1"/>
</dbReference>
<dbReference type="OrthoDB" id="1016457at2"/>
<dbReference type="SUPFAM" id="SSF55816">
    <property type="entry name" value="5'-nucleotidase (syn. UDP-sugar hydrolase), C-terminal domain"/>
    <property type="match status" value="1"/>
</dbReference>
<dbReference type="SUPFAM" id="SSF56300">
    <property type="entry name" value="Metallo-dependent phosphatases"/>
    <property type="match status" value="1"/>
</dbReference>
<dbReference type="Proteomes" id="UP000291933">
    <property type="component" value="Unassembled WGS sequence"/>
</dbReference>
<dbReference type="InterPro" id="IPR008334">
    <property type="entry name" value="5'-Nucleotdase_C"/>
</dbReference>
<feature type="domain" description="Calcineurin-like phosphoesterase" evidence="3">
    <location>
        <begin position="43"/>
        <end position="267"/>
    </location>
</feature>
<dbReference type="GO" id="GO:0008768">
    <property type="term" value="F:UDP-sugar diphosphatase activity"/>
    <property type="evidence" value="ECO:0007669"/>
    <property type="project" value="TreeGrafter"/>
</dbReference>
<feature type="domain" description="5'-Nucleotidase C-terminal" evidence="4">
    <location>
        <begin position="353"/>
        <end position="528"/>
    </location>
</feature>
<dbReference type="GO" id="GO:0009166">
    <property type="term" value="P:nucleotide catabolic process"/>
    <property type="evidence" value="ECO:0007669"/>
    <property type="project" value="InterPro"/>
</dbReference>
<keyword evidence="2" id="KW-0547">Nucleotide-binding</keyword>
<evidence type="ECO:0000259" key="3">
    <source>
        <dbReference type="Pfam" id="PF00149"/>
    </source>
</evidence>
<dbReference type="InterPro" id="IPR036907">
    <property type="entry name" value="5'-Nucleotdase_C_sf"/>
</dbReference>
<evidence type="ECO:0000313" key="6">
    <source>
        <dbReference type="Proteomes" id="UP000291933"/>
    </source>
</evidence>
<dbReference type="InterPro" id="IPR029052">
    <property type="entry name" value="Metallo-depent_PP-like"/>
</dbReference>
<dbReference type="GO" id="GO:0000166">
    <property type="term" value="F:nucleotide binding"/>
    <property type="evidence" value="ECO:0007669"/>
    <property type="project" value="UniProtKB-KW"/>
</dbReference>
<feature type="chain" id="PRO_5021044339" evidence="2">
    <location>
        <begin position="28"/>
        <end position="672"/>
    </location>
</feature>
<keyword evidence="1 2" id="KW-0732">Signal</keyword>
<evidence type="ECO:0000313" key="5">
    <source>
        <dbReference type="EMBL" id="TBT95508.1"/>
    </source>
</evidence>
<protein>
    <submittedName>
        <fullName evidence="5">Bifunctional metallophosphatase/5'-nucleotidase</fullName>
    </submittedName>
</protein>
<dbReference type="GO" id="GO:0008253">
    <property type="term" value="F:5'-nucleotidase activity"/>
    <property type="evidence" value="ECO:0007669"/>
    <property type="project" value="TreeGrafter"/>
</dbReference>
<keyword evidence="6" id="KW-1185">Reference proteome</keyword>
<keyword evidence="2" id="KW-0378">Hydrolase</keyword>
<evidence type="ECO:0000259" key="4">
    <source>
        <dbReference type="Pfam" id="PF02872"/>
    </source>
</evidence>
<gene>
    <name evidence="5" type="ORF">ET996_05275</name>
</gene>
<dbReference type="Pfam" id="PF02872">
    <property type="entry name" value="5_nucleotid_C"/>
    <property type="match status" value="1"/>
</dbReference>
<reference evidence="5 6" key="1">
    <citation type="submission" date="2019-01" db="EMBL/GenBank/DDBJ databases">
        <title>Lactibacter flavus gen. nov., sp. nov., a novel bacterium of the family Propionibacteriaceae isolated from raw milk and dairy products.</title>
        <authorList>
            <person name="Huptas C."/>
            <person name="Wenning M."/>
            <person name="Breitenwieser F."/>
            <person name="Doll E."/>
            <person name="Von Neubeck M."/>
            <person name="Busse H.-J."/>
            <person name="Scherer S."/>
        </authorList>
    </citation>
    <scope>NUCLEOTIDE SEQUENCE [LARGE SCALE GENOMIC DNA]</scope>
    <source>
        <strain evidence="6">DSM 22130 / JCM 15804 / WR061</strain>
    </source>
</reference>
<evidence type="ECO:0000256" key="1">
    <source>
        <dbReference type="ARBA" id="ARBA00022729"/>
    </source>
</evidence>
<evidence type="ECO:0000256" key="2">
    <source>
        <dbReference type="RuleBase" id="RU362119"/>
    </source>
</evidence>
<feature type="signal peptide" evidence="2">
    <location>
        <begin position="1"/>
        <end position="27"/>
    </location>
</feature>
<sequence length="672" mass="70103">MGRRTTTAALGTSAILLLSGLSTPALAADKVTTLDPSLTQVNILNLNDFHGAFDTGLDGVNGRNLACSVETAKATLGEDKTLLVAAGDLIGGSTFASMVALDEPTIAYLNALELKASAVGNHEFDKGFGDLTGHAMPRAAWQYLGANVYQRGTTTPALPEYAQLTVNGLRVAIIGAVTAETPSLVAPTGVSGLDFGDPVVAVNRVVDRLSDGVEANGEADVFIAEYHNGAVSNRPLADELAASTDFARIVNDTSGKVAAIFNGHTHQRYAYDAPVPGGTGTRPVLQTGATGQALGQVQLGFGADKKLVQYRATNVIPGAPTAACLADPQYVAAAKVVTDAVSYAKVVGAKVVGTITADITRAYVSTPTGPSEDRASESTLSNLQAEVWKETLDKAAYGYADIGVQNPGGVRRDLKFAKSGDETVDGQVTFAEAAMINPFANVLQSIDLTGAQFKAVLEQQWQPAGSSRPYLQLGLSKNVTYTYDPNKAVGDRITSVTIDGQALSLTKTYRVATNSFLTAGGDNFTAFRDGTNSKDSGLIDSDSFINWLGTHRPVTPSYAKQAVAVIGQPTRIPIDTPTVLDVQGLVMTSLGTPVDTTFTVYADGKKVSSFATSPIAAATVNASPVPVRVGQSSVTVRLLGRDFKSGMKTPWHTITLVADQTGTLVTVPIAVK</sequence>
<dbReference type="AlphaFoldDB" id="A0A4Q9KLZ0"/>
<name>A0A4Q9KLZ0_PROTD</name>
<accession>A0A4Q9KLZ0</accession>
<dbReference type="PRINTS" id="PR01607">
    <property type="entry name" value="APYRASEFAMLY"/>
</dbReference>
<proteinExistence type="inferred from homology"/>
<organism evidence="5 6">
    <name type="scientific">Propioniciclava tarda</name>
    <dbReference type="NCBI Taxonomy" id="433330"/>
    <lineage>
        <taxon>Bacteria</taxon>
        <taxon>Bacillati</taxon>
        <taxon>Actinomycetota</taxon>
        <taxon>Actinomycetes</taxon>
        <taxon>Propionibacteriales</taxon>
        <taxon>Propionibacteriaceae</taxon>
        <taxon>Propioniciclava</taxon>
    </lineage>
</organism>
<dbReference type="Gene3D" id="3.60.21.10">
    <property type="match status" value="1"/>
</dbReference>
<comment type="caution">
    <text evidence="5">The sequence shown here is derived from an EMBL/GenBank/DDBJ whole genome shotgun (WGS) entry which is preliminary data.</text>
</comment>
<dbReference type="InterPro" id="IPR004843">
    <property type="entry name" value="Calcineurin-like_PHP"/>
</dbReference>
<dbReference type="InterPro" id="IPR006179">
    <property type="entry name" value="5_nucleotidase/apyrase"/>
</dbReference>
<dbReference type="GO" id="GO:0030288">
    <property type="term" value="C:outer membrane-bounded periplasmic space"/>
    <property type="evidence" value="ECO:0007669"/>
    <property type="project" value="TreeGrafter"/>
</dbReference>